<dbReference type="OrthoDB" id="979739at2"/>
<dbReference type="AlphaFoldDB" id="A0A1I6B663"/>
<evidence type="ECO:0000313" key="1">
    <source>
        <dbReference type="EMBL" id="SFQ76399.1"/>
    </source>
</evidence>
<dbReference type="EMBL" id="FOXS01000007">
    <property type="protein sequence ID" value="SFQ76399.1"/>
    <property type="molecule type" value="Genomic_DNA"/>
</dbReference>
<sequence>MKNLYKFLSVGALATAVMLSGCDKNDAKQPTPEAANAVADATIGAYEVLYTGMQPNVLARTTTYTYTIQRTGKAQANGLSHWIIAFPTDCDPELTYQNVLGATVDGTEYTNLAGTEGKGTGCTNAVGGNILKFDNLPSILSDGAKHTYSFTLSGQWGESQRSTWVKFGNKCEQGVITGPGCSTSGPACSLSQGYWFSKPRVIWAGEVEVGGKSYTQADGKLIWKTGTVGKPNYHTNNARKAFLQLATLKLSAAAQLFDASQAPATLLADMATIEDYLSTVDKLTVIVNQTTGATTVNFPANSADNKEAGEAAGRIGEWISNNHCPSEPVLQ</sequence>
<accession>A0A1I6B663</accession>
<dbReference type="RefSeq" id="WP_092677940.1">
    <property type="nucleotide sequence ID" value="NZ_FOXS01000007.1"/>
</dbReference>
<proteinExistence type="predicted"/>
<organism evidence="1 2">
    <name type="scientific">Hymenobacter arizonensis</name>
    <name type="common">Siccationidurans arizonensis</name>
    <dbReference type="NCBI Taxonomy" id="1227077"/>
    <lineage>
        <taxon>Bacteria</taxon>
        <taxon>Pseudomonadati</taxon>
        <taxon>Bacteroidota</taxon>
        <taxon>Cytophagia</taxon>
        <taxon>Cytophagales</taxon>
        <taxon>Hymenobacteraceae</taxon>
        <taxon>Hymenobacter</taxon>
    </lineage>
</organism>
<reference evidence="2" key="1">
    <citation type="submission" date="2016-10" db="EMBL/GenBank/DDBJ databases">
        <authorList>
            <person name="Varghese N."/>
            <person name="Submissions S."/>
        </authorList>
    </citation>
    <scope>NUCLEOTIDE SEQUENCE [LARGE SCALE GENOMIC DNA]</scope>
    <source>
        <strain evidence="2">OR362-8,ATCC BAA-1266,JCM 13504</strain>
    </source>
</reference>
<evidence type="ECO:0008006" key="3">
    <source>
        <dbReference type="Google" id="ProtNLM"/>
    </source>
</evidence>
<name>A0A1I6B663_HYMAR</name>
<gene>
    <name evidence="1" type="ORF">SAMN04515668_4207</name>
</gene>
<dbReference type="Proteomes" id="UP000199029">
    <property type="component" value="Unassembled WGS sequence"/>
</dbReference>
<dbReference type="PROSITE" id="PS51257">
    <property type="entry name" value="PROKAR_LIPOPROTEIN"/>
    <property type="match status" value="1"/>
</dbReference>
<protein>
    <recommendedName>
        <fullName evidence="3">Lipoprotein</fullName>
    </recommendedName>
</protein>
<keyword evidence="2" id="KW-1185">Reference proteome</keyword>
<evidence type="ECO:0000313" key="2">
    <source>
        <dbReference type="Proteomes" id="UP000199029"/>
    </source>
</evidence>